<comment type="subcellular location">
    <subcellularLocation>
        <location evidence="1">Cell outer membrane</location>
    </subcellularLocation>
</comment>
<sequence>MKRYIKFTFFAAAVLLQFGCNDDYLDKLPETSINNASFFNTANDLDLYVVGLYNFSGIGLYQSDATSDNASTTGNTEIKTIMAGNASAETINTGWSKDDWAQLRKVNFYLANFGKAQISETEKAHYEGLGRYFRARFYVEKVQRFSDVPWIDKPLEVNDADYLFAARDPRDFIVQKIMEDFAYAAEHVNATSSLGEVNKWVVLQEFSRFALYEGTFRKYHNELNLEASAAGFLEKAFTLSDQIMKEGGFAIHNTGNPMTDYGSLFFNENLDNNKEVILGRFYANNVLNADSWPGMFGNYEYYPLRDLVQSYLMKDGSFFTGQVGYDQFSFVKEFENRDPRLSQSYAYPGWELIYSHTYAQGAGLYVQQLAKNFSGYHQIKGFQNTLSLDTRNNLDIPLYRYAEILLNFAEAKAELGILTQEDLNRSINVLRDRVAMPHLLIGQATDPVLSAKYANVESAQRNLVLEVRRERRVELAFEGYRFTDLMRWNVGKLLENKREGIYFSGLGKHDMTGDGIEDIVLLPSSASIPADKEKNSLGRELQYYRVGSFGQDVGVFLSEGNSGTVETIAQTGTFEVPKHYYRPIPARQIGLNNNLKQIFGW</sequence>
<feature type="domain" description="RagB/SusD" evidence="6">
    <location>
        <begin position="285"/>
        <end position="601"/>
    </location>
</feature>
<dbReference type="InterPro" id="IPR012944">
    <property type="entry name" value="SusD_RagB_dom"/>
</dbReference>
<dbReference type="Pfam" id="PF07980">
    <property type="entry name" value="SusD_RagB"/>
    <property type="match status" value="1"/>
</dbReference>
<evidence type="ECO:0000256" key="5">
    <source>
        <dbReference type="ARBA" id="ARBA00023237"/>
    </source>
</evidence>
<dbReference type="OrthoDB" id="5694214at2"/>
<dbReference type="SUPFAM" id="SSF48452">
    <property type="entry name" value="TPR-like"/>
    <property type="match status" value="1"/>
</dbReference>
<dbReference type="EMBL" id="SUME01000005">
    <property type="protein sequence ID" value="TJZ59999.1"/>
    <property type="molecule type" value="Genomic_DNA"/>
</dbReference>
<comment type="similarity">
    <text evidence="2">Belongs to the SusD family.</text>
</comment>
<dbReference type="GO" id="GO:0009279">
    <property type="term" value="C:cell outer membrane"/>
    <property type="evidence" value="ECO:0007669"/>
    <property type="project" value="UniProtKB-SubCell"/>
</dbReference>
<accession>A0A4U0NYV3</accession>
<keyword evidence="4" id="KW-0472">Membrane</keyword>
<reference evidence="7 8" key="1">
    <citation type="submission" date="2019-04" db="EMBL/GenBank/DDBJ databases">
        <title>Sphingobacterium olei sp. nov., isolated from oil-contaminated soil.</title>
        <authorList>
            <person name="Liu B."/>
        </authorList>
    </citation>
    <scope>NUCLEOTIDE SEQUENCE [LARGE SCALE GENOMIC DNA]</scope>
    <source>
        <strain evidence="7 8">HAL-9</strain>
    </source>
</reference>
<evidence type="ECO:0000256" key="2">
    <source>
        <dbReference type="ARBA" id="ARBA00006275"/>
    </source>
</evidence>
<protein>
    <submittedName>
        <fullName evidence="7">RagB/SusD family nutrient uptake outer membrane protein</fullName>
    </submittedName>
</protein>
<evidence type="ECO:0000313" key="7">
    <source>
        <dbReference type="EMBL" id="TJZ59999.1"/>
    </source>
</evidence>
<evidence type="ECO:0000256" key="4">
    <source>
        <dbReference type="ARBA" id="ARBA00023136"/>
    </source>
</evidence>
<dbReference type="Gene3D" id="1.25.40.390">
    <property type="match status" value="1"/>
</dbReference>
<comment type="caution">
    <text evidence="7">The sequence shown here is derived from an EMBL/GenBank/DDBJ whole genome shotgun (WGS) entry which is preliminary data.</text>
</comment>
<evidence type="ECO:0000259" key="6">
    <source>
        <dbReference type="Pfam" id="PF07980"/>
    </source>
</evidence>
<evidence type="ECO:0000256" key="1">
    <source>
        <dbReference type="ARBA" id="ARBA00004442"/>
    </source>
</evidence>
<dbReference type="AlphaFoldDB" id="A0A4U0NYV3"/>
<keyword evidence="8" id="KW-1185">Reference proteome</keyword>
<evidence type="ECO:0000313" key="8">
    <source>
        <dbReference type="Proteomes" id="UP000306808"/>
    </source>
</evidence>
<keyword evidence="5" id="KW-0998">Cell outer membrane</keyword>
<dbReference type="Proteomes" id="UP000306808">
    <property type="component" value="Unassembled WGS sequence"/>
</dbReference>
<proteinExistence type="inferred from homology"/>
<evidence type="ECO:0000256" key="3">
    <source>
        <dbReference type="ARBA" id="ARBA00022729"/>
    </source>
</evidence>
<name>A0A4U0NYV3_9SPHI</name>
<dbReference type="InterPro" id="IPR011990">
    <property type="entry name" value="TPR-like_helical_dom_sf"/>
</dbReference>
<gene>
    <name evidence="7" type="ORF">FAZ15_14020</name>
</gene>
<organism evidence="7 8">
    <name type="scientific">Sphingobacterium olei</name>
    <dbReference type="NCBI Taxonomy" id="2571155"/>
    <lineage>
        <taxon>Bacteria</taxon>
        <taxon>Pseudomonadati</taxon>
        <taxon>Bacteroidota</taxon>
        <taxon>Sphingobacteriia</taxon>
        <taxon>Sphingobacteriales</taxon>
        <taxon>Sphingobacteriaceae</taxon>
        <taxon>Sphingobacterium</taxon>
    </lineage>
</organism>
<dbReference type="RefSeq" id="WP_136901941.1">
    <property type="nucleotide sequence ID" value="NZ_SUME01000005.1"/>
</dbReference>
<keyword evidence="3" id="KW-0732">Signal</keyword>